<dbReference type="EMBL" id="CAKKNE010000006">
    <property type="protein sequence ID" value="CAH0378766.1"/>
    <property type="molecule type" value="Genomic_DNA"/>
</dbReference>
<dbReference type="OrthoDB" id="49199at2759"/>
<dbReference type="InterPro" id="IPR051218">
    <property type="entry name" value="Sec_MonoDiacylglyc_Lipase"/>
</dbReference>
<gene>
    <name evidence="2" type="ORF">PECAL_6P03640</name>
</gene>
<evidence type="ECO:0000313" key="3">
    <source>
        <dbReference type="Proteomes" id="UP000789595"/>
    </source>
</evidence>
<dbReference type="InterPro" id="IPR029058">
    <property type="entry name" value="AB_hydrolase_fold"/>
</dbReference>
<dbReference type="GO" id="GO:0006629">
    <property type="term" value="P:lipid metabolic process"/>
    <property type="evidence" value="ECO:0007669"/>
    <property type="project" value="InterPro"/>
</dbReference>
<comment type="caution">
    <text evidence="2">The sequence shown here is derived from an EMBL/GenBank/DDBJ whole genome shotgun (WGS) entry which is preliminary data.</text>
</comment>
<proteinExistence type="predicted"/>
<dbReference type="SUPFAM" id="SSF53474">
    <property type="entry name" value="alpha/beta-Hydrolases"/>
    <property type="match status" value="1"/>
</dbReference>
<dbReference type="Proteomes" id="UP000789595">
    <property type="component" value="Unassembled WGS sequence"/>
</dbReference>
<dbReference type="PANTHER" id="PTHR45856">
    <property type="entry name" value="ALPHA/BETA-HYDROLASES SUPERFAMILY PROTEIN"/>
    <property type="match status" value="1"/>
</dbReference>
<dbReference type="InterPro" id="IPR011990">
    <property type="entry name" value="TPR-like_helical_dom_sf"/>
</dbReference>
<evidence type="ECO:0000259" key="1">
    <source>
        <dbReference type="Pfam" id="PF01764"/>
    </source>
</evidence>
<dbReference type="SUPFAM" id="SSF48452">
    <property type="entry name" value="TPR-like"/>
    <property type="match status" value="1"/>
</dbReference>
<name>A0A8J2X4D7_9STRA</name>
<dbReference type="AlphaFoldDB" id="A0A8J2X4D7"/>
<dbReference type="Pfam" id="PF13424">
    <property type="entry name" value="TPR_12"/>
    <property type="match status" value="1"/>
</dbReference>
<keyword evidence="3" id="KW-1185">Reference proteome</keyword>
<dbReference type="Pfam" id="PF01764">
    <property type="entry name" value="Lipase_3"/>
    <property type="match status" value="1"/>
</dbReference>
<dbReference type="InterPro" id="IPR002921">
    <property type="entry name" value="Fungal_lipase-type"/>
</dbReference>
<dbReference type="Gene3D" id="3.40.50.1820">
    <property type="entry name" value="alpha/beta hydrolase"/>
    <property type="match status" value="1"/>
</dbReference>
<organism evidence="2 3">
    <name type="scientific">Pelagomonas calceolata</name>
    <dbReference type="NCBI Taxonomy" id="35677"/>
    <lineage>
        <taxon>Eukaryota</taxon>
        <taxon>Sar</taxon>
        <taxon>Stramenopiles</taxon>
        <taxon>Ochrophyta</taxon>
        <taxon>Pelagophyceae</taxon>
        <taxon>Pelagomonadales</taxon>
        <taxon>Pelagomonadaceae</taxon>
        <taxon>Pelagomonas</taxon>
    </lineage>
</organism>
<accession>A0A8J2X4D7</accession>
<dbReference type="Gene3D" id="1.25.40.10">
    <property type="entry name" value="Tetratricopeptide repeat domain"/>
    <property type="match status" value="1"/>
</dbReference>
<reference evidence="2" key="1">
    <citation type="submission" date="2021-11" db="EMBL/GenBank/DDBJ databases">
        <authorList>
            <consortium name="Genoscope - CEA"/>
            <person name="William W."/>
        </authorList>
    </citation>
    <scope>NUCLEOTIDE SEQUENCE</scope>
</reference>
<dbReference type="PANTHER" id="PTHR45856:SF24">
    <property type="entry name" value="FUNGAL LIPASE-LIKE DOMAIN-CONTAINING PROTEIN"/>
    <property type="match status" value="1"/>
</dbReference>
<evidence type="ECO:0000313" key="2">
    <source>
        <dbReference type="EMBL" id="CAH0378766.1"/>
    </source>
</evidence>
<sequence>MECVGISCFDPAGEPEEELLAAAPEEVLLGACEKDWRTEAPTRESLMGACALCHLVYWWQGPQHRSLASLREDAFKNEAPAALAPPCEKTGGGGAYEFQDRNQVHKCVKAVSEELHDEARVALWLDAIHCGVIVEPARVVVVFRGTVDADELRDDANMLRLVKLRKGDRARVHAGFVAHLNKQSCGEKLLAIVLKEVAARQPCEVLLTGHSLGAAAATLLAFRLDSSTLRMRLTLITFGSPRVGNRPFQRAFDASPRMRHYRVQNELDPVARGPWWLPFPGCYKHTGHHVWLDASPSWCRVPWYRHRTVVCRWRRDGAIWSAARPVNLLVYPFRWLWNENAADFRTHQLGGKYKKGYLINLEKATWNVGQPQRHRRGAVPANHVARWRDHGLISAPTSNAVAERDFVLRVCLAEQAKILIAEVEDNNLGDKALNERVKRWYSCSQCLQQYHGVVRCALGWACWKTYLGRPEADEIRQFAMNQLGNGLYNTNHYEDALPVQEAELSMLRRVGASWEPILLVQTNLAGTYQHLGRGEQAMLMQREVYAGRLRLDGGEALGTLATANNFASSLCALGRFEEAKTLWRTSISTARRVLGEAHDLTLTMRINYGRALYEDTGATLDDIREAVTRFEDTAQKARRILGGSHPLVVRVEDQLHDARAALRVRETQP</sequence>
<protein>
    <recommendedName>
        <fullName evidence="1">Fungal lipase-type domain-containing protein</fullName>
    </recommendedName>
</protein>
<feature type="domain" description="Fungal lipase-type" evidence="1">
    <location>
        <begin position="140"/>
        <end position="274"/>
    </location>
</feature>